<name>A0A2U8FS61_9BURK</name>
<dbReference type="PANTHER" id="PTHR10900">
    <property type="entry name" value="PERIOSTIN-RELATED"/>
    <property type="match status" value="1"/>
</dbReference>
<dbReference type="InterPro" id="IPR050904">
    <property type="entry name" value="Adhesion/Biosynth-related"/>
</dbReference>
<proteinExistence type="predicted"/>
<gene>
    <name evidence="3" type="ORF">DEH84_11100</name>
</gene>
<dbReference type="FunFam" id="2.30.180.10:FF:000032">
    <property type="entry name" value="Fasciclin domain-containing protein, putative"/>
    <property type="match status" value="1"/>
</dbReference>
<evidence type="ECO:0000313" key="3">
    <source>
        <dbReference type="EMBL" id="AWI53911.1"/>
    </source>
</evidence>
<evidence type="ECO:0000259" key="2">
    <source>
        <dbReference type="PROSITE" id="PS50213"/>
    </source>
</evidence>
<dbReference type="InterPro" id="IPR000782">
    <property type="entry name" value="FAS1_domain"/>
</dbReference>
<evidence type="ECO:0000256" key="1">
    <source>
        <dbReference type="SAM" id="SignalP"/>
    </source>
</evidence>
<feature type="chain" id="PRO_5015955781" description="FAS1 domain-containing protein" evidence="1">
    <location>
        <begin position="29"/>
        <end position="183"/>
    </location>
</feature>
<dbReference type="GO" id="GO:0005615">
    <property type="term" value="C:extracellular space"/>
    <property type="evidence" value="ECO:0007669"/>
    <property type="project" value="TreeGrafter"/>
</dbReference>
<keyword evidence="1" id="KW-0732">Signal</keyword>
<dbReference type="AlphaFoldDB" id="A0A2U8FS61"/>
<dbReference type="Proteomes" id="UP000244892">
    <property type="component" value="Chromosome"/>
</dbReference>
<dbReference type="SUPFAM" id="SSF82153">
    <property type="entry name" value="FAS1 domain"/>
    <property type="match status" value="1"/>
</dbReference>
<dbReference type="InterPro" id="IPR036378">
    <property type="entry name" value="FAS1_dom_sf"/>
</dbReference>
<dbReference type="PANTHER" id="PTHR10900:SF77">
    <property type="entry name" value="FI19380P1"/>
    <property type="match status" value="1"/>
</dbReference>
<accession>A0A2U8FS61</accession>
<dbReference type="SMART" id="SM00554">
    <property type="entry name" value="FAS1"/>
    <property type="match status" value="1"/>
</dbReference>
<organism evidence="3 4">
    <name type="scientific">Aquabacterium olei</name>
    <dbReference type="NCBI Taxonomy" id="1296669"/>
    <lineage>
        <taxon>Bacteria</taxon>
        <taxon>Pseudomonadati</taxon>
        <taxon>Pseudomonadota</taxon>
        <taxon>Betaproteobacteria</taxon>
        <taxon>Burkholderiales</taxon>
        <taxon>Aquabacterium</taxon>
    </lineage>
</organism>
<feature type="signal peptide" evidence="1">
    <location>
        <begin position="1"/>
        <end position="28"/>
    </location>
</feature>
<keyword evidence="4" id="KW-1185">Reference proteome</keyword>
<dbReference type="Gene3D" id="2.30.180.10">
    <property type="entry name" value="FAS1 domain"/>
    <property type="match status" value="1"/>
</dbReference>
<dbReference type="RefSeq" id="WP_109036908.1">
    <property type="nucleotide sequence ID" value="NZ_CP029210.1"/>
</dbReference>
<dbReference type="EMBL" id="CP029210">
    <property type="protein sequence ID" value="AWI53911.1"/>
    <property type="molecule type" value="Genomic_DNA"/>
</dbReference>
<dbReference type="KEGG" id="aon:DEH84_11100"/>
<feature type="domain" description="FAS1" evidence="2">
    <location>
        <begin position="48"/>
        <end position="178"/>
    </location>
</feature>
<evidence type="ECO:0000313" key="4">
    <source>
        <dbReference type="Proteomes" id="UP000244892"/>
    </source>
</evidence>
<protein>
    <recommendedName>
        <fullName evidence="2">FAS1 domain-containing protein</fullName>
    </recommendedName>
</protein>
<sequence>MRHALRSITVRLGLATLLAAAAVAPASASTSVLQRYLQCKHTTLTEFPGTIVDAAVATPELSTLVNLVQAANLVGPLSGKGPLTVFAPTNAAFGKVPPALLNLIGSDVGLLTSVLTYHVTPGTADPRRSLLSSQVTTLQGQSLFLVYDGNGASVNQSVAACKGVKTTNGTVWIIDSVLLPQFR</sequence>
<dbReference type="PROSITE" id="PS50213">
    <property type="entry name" value="FAS1"/>
    <property type="match status" value="1"/>
</dbReference>
<dbReference type="Pfam" id="PF02469">
    <property type="entry name" value="Fasciclin"/>
    <property type="match status" value="1"/>
</dbReference>
<dbReference type="OrthoDB" id="9800666at2"/>
<reference evidence="3 4" key="1">
    <citation type="submission" date="2018-05" db="EMBL/GenBank/DDBJ databases">
        <title>complete genome sequence of Aquabacterium olei NBRC 110486.</title>
        <authorList>
            <person name="Tang B."/>
            <person name="Chang J."/>
            <person name="Zhang L."/>
            <person name="Yang H."/>
        </authorList>
    </citation>
    <scope>NUCLEOTIDE SEQUENCE [LARGE SCALE GENOMIC DNA]</scope>
    <source>
        <strain evidence="3 4">NBRC 110486</strain>
    </source>
</reference>